<evidence type="ECO:0000256" key="2">
    <source>
        <dbReference type="ARBA" id="ARBA00010992"/>
    </source>
</evidence>
<keyword evidence="11" id="KW-1185">Reference proteome</keyword>
<feature type="transmembrane region" description="Helical" evidence="8">
    <location>
        <begin position="230"/>
        <end position="255"/>
    </location>
</feature>
<proteinExistence type="inferred from homology"/>
<dbReference type="AlphaFoldDB" id="A0AAD4PU61"/>
<evidence type="ECO:0000256" key="4">
    <source>
        <dbReference type="ARBA" id="ARBA00022692"/>
    </source>
</evidence>
<organism evidence="10 11">
    <name type="scientific">Talaromyces proteolyticus</name>
    <dbReference type="NCBI Taxonomy" id="1131652"/>
    <lineage>
        <taxon>Eukaryota</taxon>
        <taxon>Fungi</taxon>
        <taxon>Dikarya</taxon>
        <taxon>Ascomycota</taxon>
        <taxon>Pezizomycotina</taxon>
        <taxon>Eurotiomycetes</taxon>
        <taxon>Eurotiomycetidae</taxon>
        <taxon>Eurotiales</taxon>
        <taxon>Trichocomaceae</taxon>
        <taxon>Talaromyces</taxon>
        <taxon>Talaromyces sect. Bacilispori</taxon>
    </lineage>
</organism>
<evidence type="ECO:0000256" key="1">
    <source>
        <dbReference type="ARBA" id="ARBA00004141"/>
    </source>
</evidence>
<dbReference type="InterPro" id="IPR020846">
    <property type="entry name" value="MFS_dom"/>
</dbReference>
<dbReference type="SUPFAM" id="SSF103473">
    <property type="entry name" value="MFS general substrate transporter"/>
    <property type="match status" value="1"/>
</dbReference>
<dbReference type="GO" id="GO:0016020">
    <property type="term" value="C:membrane"/>
    <property type="evidence" value="ECO:0007669"/>
    <property type="project" value="UniProtKB-SubCell"/>
</dbReference>
<dbReference type="InterPro" id="IPR003663">
    <property type="entry name" value="Sugar/inositol_transpt"/>
</dbReference>
<evidence type="ECO:0000259" key="9">
    <source>
        <dbReference type="PROSITE" id="PS50850"/>
    </source>
</evidence>
<dbReference type="InterPro" id="IPR050360">
    <property type="entry name" value="MFS_Sugar_Transporters"/>
</dbReference>
<dbReference type="PANTHER" id="PTHR48022:SF49">
    <property type="entry name" value="SUGAR TRANSPORTER, PUTATIVE (AFU_ORTHOLOGUE AFUA_8G01340)-RELATED"/>
    <property type="match status" value="1"/>
</dbReference>
<comment type="subcellular location">
    <subcellularLocation>
        <location evidence="1">Membrane</location>
        <topology evidence="1">Multi-pass membrane protein</topology>
    </subcellularLocation>
</comment>
<evidence type="ECO:0000313" key="10">
    <source>
        <dbReference type="EMBL" id="KAH8688970.1"/>
    </source>
</evidence>
<dbReference type="Proteomes" id="UP001201262">
    <property type="component" value="Unassembled WGS sequence"/>
</dbReference>
<name>A0AAD4PU61_9EURO</name>
<dbReference type="InterPro" id="IPR005828">
    <property type="entry name" value="MFS_sugar_transport-like"/>
</dbReference>
<dbReference type="EMBL" id="JAJTJA010000016">
    <property type="protein sequence ID" value="KAH8688970.1"/>
    <property type="molecule type" value="Genomic_DNA"/>
</dbReference>
<feature type="transmembrane region" description="Helical" evidence="8">
    <location>
        <begin position="385"/>
        <end position="403"/>
    </location>
</feature>
<reference evidence="10" key="1">
    <citation type="submission" date="2021-12" db="EMBL/GenBank/DDBJ databases">
        <title>Convergent genome expansion in fungi linked to evolution of root-endophyte symbiosis.</title>
        <authorList>
            <consortium name="DOE Joint Genome Institute"/>
            <person name="Ke Y.-H."/>
            <person name="Bonito G."/>
            <person name="Liao H.-L."/>
            <person name="Looney B."/>
            <person name="Rojas-Flechas A."/>
            <person name="Nash J."/>
            <person name="Hameed K."/>
            <person name="Schadt C."/>
            <person name="Martin F."/>
            <person name="Crous P.W."/>
            <person name="Miettinen O."/>
            <person name="Magnuson J.K."/>
            <person name="Labbe J."/>
            <person name="Jacobson D."/>
            <person name="Doktycz M.J."/>
            <person name="Veneault-Fourrey C."/>
            <person name="Kuo A."/>
            <person name="Mondo S."/>
            <person name="Calhoun S."/>
            <person name="Riley R."/>
            <person name="Ohm R."/>
            <person name="LaButti K."/>
            <person name="Andreopoulos B."/>
            <person name="Pangilinan J."/>
            <person name="Nolan M."/>
            <person name="Tritt A."/>
            <person name="Clum A."/>
            <person name="Lipzen A."/>
            <person name="Daum C."/>
            <person name="Barry K."/>
            <person name="Grigoriev I.V."/>
            <person name="Vilgalys R."/>
        </authorList>
    </citation>
    <scope>NUCLEOTIDE SEQUENCE</scope>
    <source>
        <strain evidence="10">PMI_201</strain>
    </source>
</reference>
<accession>A0AAD4PU61</accession>
<sequence length="552" mass="61636">MQTPSTGLPSLDAGVAQVVPRLQSWSVGAKAATDAEHRTTFLGGCRLYPKAIAWSVIVSFVIIMDGYDKALVNFFFAFPVFRQSYGHPVNPDAPLDQRVYQISSAWQAALINASLVGELIGLFGNGFLTDRIGYRRTTIAALLWLCGSVFLAFFAVNIQMLLAAQILCGIPWGIFQTLAATYAADIMPVTLRAPILANINMFWWVGQLIALAVLRGFIGNSTRWSYRVPFALQWAFALTILSGIIFAPESPWWLIQHEKPEKARESILRLTKWNKDNIRVNETIAMMKHTNEMEKYMSNGRKSYLKCFTGTDLRRTEIACLVWLSQAFSGGGLTAYVAYFNEQVGLSVPNAFNLAMGMSSLGILGCIISWFLLPSIGRRRLYVSGLLATFIILIVGGIVSLLVRSSAQAWVLGSAVLLFTLTYNVTIGPVCYVLVAEVPSTRLRIKTLVLARVAYNVSLLLINTITTKMLNPTAWDWKGKTCFFFIGTNLLCIVWCYFRLPETFGLSYLEIDILFERKAKRGKFRTLQSNLENAGYFNLSRDDGQPNIWIGY</sequence>
<dbReference type="InterPro" id="IPR036259">
    <property type="entry name" value="MFS_trans_sf"/>
</dbReference>
<feature type="transmembrane region" description="Helical" evidence="8">
    <location>
        <begin position="195"/>
        <end position="218"/>
    </location>
</feature>
<evidence type="ECO:0000313" key="11">
    <source>
        <dbReference type="Proteomes" id="UP001201262"/>
    </source>
</evidence>
<evidence type="ECO:0000256" key="8">
    <source>
        <dbReference type="SAM" id="Phobius"/>
    </source>
</evidence>
<keyword evidence="6 8" id="KW-0472">Membrane</keyword>
<dbReference type="Gene3D" id="1.20.1250.20">
    <property type="entry name" value="MFS general substrate transporter like domains"/>
    <property type="match status" value="1"/>
</dbReference>
<feature type="transmembrane region" description="Helical" evidence="8">
    <location>
        <begin position="105"/>
        <end position="127"/>
    </location>
</feature>
<keyword evidence="5 8" id="KW-1133">Transmembrane helix</keyword>
<comment type="similarity">
    <text evidence="2 7">Belongs to the major facilitator superfamily. Sugar transporter (TC 2.A.1.1) family.</text>
</comment>
<evidence type="ECO:0000256" key="3">
    <source>
        <dbReference type="ARBA" id="ARBA00022448"/>
    </source>
</evidence>
<feature type="transmembrane region" description="Helical" evidence="8">
    <location>
        <begin position="409"/>
        <end position="435"/>
    </location>
</feature>
<keyword evidence="3 7" id="KW-0813">Transport</keyword>
<dbReference type="RefSeq" id="XP_046065396.1">
    <property type="nucleotide sequence ID" value="XM_046221570.1"/>
</dbReference>
<dbReference type="NCBIfam" id="TIGR00879">
    <property type="entry name" value="SP"/>
    <property type="match status" value="1"/>
</dbReference>
<dbReference type="FunFam" id="1.20.1250.20:FF:000078">
    <property type="entry name" value="MFS maltose transporter, putative"/>
    <property type="match status" value="1"/>
</dbReference>
<dbReference type="GO" id="GO:0005351">
    <property type="term" value="F:carbohydrate:proton symporter activity"/>
    <property type="evidence" value="ECO:0007669"/>
    <property type="project" value="TreeGrafter"/>
</dbReference>
<feature type="transmembrane region" description="Helical" evidence="8">
    <location>
        <begin position="47"/>
        <end position="67"/>
    </location>
</feature>
<dbReference type="GeneID" id="70251857"/>
<feature type="transmembrane region" description="Helical" evidence="8">
    <location>
        <begin position="351"/>
        <end position="373"/>
    </location>
</feature>
<protein>
    <submittedName>
        <fullName evidence="10">General substrate transporter</fullName>
    </submittedName>
</protein>
<feature type="transmembrane region" description="Helical" evidence="8">
    <location>
        <begin position="318"/>
        <end position="339"/>
    </location>
</feature>
<keyword evidence="4 8" id="KW-0812">Transmembrane</keyword>
<evidence type="ECO:0000256" key="7">
    <source>
        <dbReference type="RuleBase" id="RU003346"/>
    </source>
</evidence>
<dbReference type="PROSITE" id="PS50850">
    <property type="entry name" value="MFS"/>
    <property type="match status" value="1"/>
</dbReference>
<gene>
    <name evidence="10" type="ORF">BGW36DRAFT_442092</name>
</gene>
<feature type="transmembrane region" description="Helical" evidence="8">
    <location>
        <begin position="477"/>
        <end position="498"/>
    </location>
</feature>
<feature type="transmembrane region" description="Helical" evidence="8">
    <location>
        <begin position="139"/>
        <end position="156"/>
    </location>
</feature>
<feature type="transmembrane region" description="Helical" evidence="8">
    <location>
        <begin position="162"/>
        <end position="183"/>
    </location>
</feature>
<evidence type="ECO:0000256" key="5">
    <source>
        <dbReference type="ARBA" id="ARBA00022989"/>
    </source>
</evidence>
<feature type="transmembrane region" description="Helical" evidence="8">
    <location>
        <begin position="447"/>
        <end position="465"/>
    </location>
</feature>
<dbReference type="PANTHER" id="PTHR48022">
    <property type="entry name" value="PLASTIDIC GLUCOSE TRANSPORTER 4"/>
    <property type="match status" value="1"/>
</dbReference>
<comment type="caution">
    <text evidence="10">The sequence shown here is derived from an EMBL/GenBank/DDBJ whole genome shotgun (WGS) entry which is preliminary data.</text>
</comment>
<evidence type="ECO:0000256" key="6">
    <source>
        <dbReference type="ARBA" id="ARBA00023136"/>
    </source>
</evidence>
<dbReference type="Pfam" id="PF00083">
    <property type="entry name" value="Sugar_tr"/>
    <property type="match status" value="1"/>
</dbReference>
<feature type="domain" description="Major facilitator superfamily (MFS) profile" evidence="9">
    <location>
        <begin position="54"/>
        <end position="504"/>
    </location>
</feature>